<protein>
    <submittedName>
        <fullName evidence="2">Uncharacterized protein</fullName>
    </submittedName>
</protein>
<feature type="region of interest" description="Disordered" evidence="1">
    <location>
        <begin position="1"/>
        <end position="20"/>
    </location>
</feature>
<keyword evidence="3" id="KW-1185">Reference proteome</keyword>
<organism evidence="2 3">
    <name type="scientific">Liparis tanakae</name>
    <name type="common">Tanaka's snailfish</name>
    <dbReference type="NCBI Taxonomy" id="230148"/>
    <lineage>
        <taxon>Eukaryota</taxon>
        <taxon>Metazoa</taxon>
        <taxon>Chordata</taxon>
        <taxon>Craniata</taxon>
        <taxon>Vertebrata</taxon>
        <taxon>Euteleostomi</taxon>
        <taxon>Actinopterygii</taxon>
        <taxon>Neopterygii</taxon>
        <taxon>Teleostei</taxon>
        <taxon>Neoteleostei</taxon>
        <taxon>Acanthomorphata</taxon>
        <taxon>Eupercaria</taxon>
        <taxon>Perciformes</taxon>
        <taxon>Cottioidei</taxon>
        <taxon>Cottales</taxon>
        <taxon>Liparidae</taxon>
        <taxon>Liparis</taxon>
    </lineage>
</organism>
<reference evidence="2 3" key="1">
    <citation type="submission" date="2019-03" db="EMBL/GenBank/DDBJ databases">
        <title>First draft genome of Liparis tanakae, snailfish: a comprehensive survey of snailfish specific genes.</title>
        <authorList>
            <person name="Kim W."/>
            <person name="Song I."/>
            <person name="Jeong J.-H."/>
            <person name="Kim D."/>
            <person name="Kim S."/>
            <person name="Ryu S."/>
            <person name="Song J.Y."/>
            <person name="Lee S.K."/>
        </authorList>
    </citation>
    <scope>NUCLEOTIDE SEQUENCE [LARGE SCALE GENOMIC DNA]</scope>
    <source>
        <tissue evidence="2">Muscle</tissue>
    </source>
</reference>
<sequence>MCSLSNHHVTSDPQTCRTSQRRASVELIPVNVTPQDLLTSRRRHGDVTAMSRCLEPIGLRTFVANKLTVAVSRCSW</sequence>
<comment type="caution">
    <text evidence="2">The sequence shown here is derived from an EMBL/GenBank/DDBJ whole genome shotgun (WGS) entry which is preliminary data.</text>
</comment>
<proteinExistence type="predicted"/>
<evidence type="ECO:0000313" key="2">
    <source>
        <dbReference type="EMBL" id="TNN41479.1"/>
    </source>
</evidence>
<evidence type="ECO:0000313" key="3">
    <source>
        <dbReference type="Proteomes" id="UP000314294"/>
    </source>
</evidence>
<accession>A0A4Z2FK02</accession>
<dbReference type="EMBL" id="SRLO01001104">
    <property type="protein sequence ID" value="TNN41479.1"/>
    <property type="molecule type" value="Genomic_DNA"/>
</dbReference>
<name>A0A4Z2FK02_9TELE</name>
<gene>
    <name evidence="2" type="ORF">EYF80_048337</name>
</gene>
<evidence type="ECO:0000256" key="1">
    <source>
        <dbReference type="SAM" id="MobiDB-lite"/>
    </source>
</evidence>
<dbReference type="Proteomes" id="UP000314294">
    <property type="component" value="Unassembled WGS sequence"/>
</dbReference>
<dbReference type="AlphaFoldDB" id="A0A4Z2FK02"/>